<dbReference type="SUPFAM" id="SSF82861">
    <property type="entry name" value="Mechanosensitive channel protein MscS (YggB), transmembrane region"/>
    <property type="match status" value="1"/>
</dbReference>
<feature type="domain" description="Mechanosensitive ion channel MscS" evidence="8">
    <location>
        <begin position="113"/>
        <end position="178"/>
    </location>
</feature>
<feature type="domain" description="Mechanosensitive ion channel MscS C-terminal" evidence="9">
    <location>
        <begin position="186"/>
        <end position="267"/>
    </location>
</feature>
<evidence type="ECO:0000313" key="11">
    <source>
        <dbReference type="EMBL" id="PWE18874.1"/>
    </source>
</evidence>
<dbReference type="GO" id="GO:0008381">
    <property type="term" value="F:mechanosensitive monoatomic ion channel activity"/>
    <property type="evidence" value="ECO:0007669"/>
    <property type="project" value="InterPro"/>
</dbReference>
<feature type="domain" description="Mechanosensitive ion channel transmembrane helices 2/3" evidence="10">
    <location>
        <begin position="71"/>
        <end position="111"/>
    </location>
</feature>
<name>A0A2U2BY30_9PROT</name>
<evidence type="ECO:0000259" key="10">
    <source>
        <dbReference type="Pfam" id="PF21088"/>
    </source>
</evidence>
<dbReference type="PANTHER" id="PTHR30221:SF1">
    <property type="entry name" value="SMALL-CONDUCTANCE MECHANOSENSITIVE CHANNEL"/>
    <property type="match status" value="1"/>
</dbReference>
<dbReference type="InterPro" id="IPR011014">
    <property type="entry name" value="MscS_channel_TM-2"/>
</dbReference>
<dbReference type="Gene3D" id="3.30.70.100">
    <property type="match status" value="1"/>
</dbReference>
<evidence type="ECO:0000256" key="5">
    <source>
        <dbReference type="ARBA" id="ARBA00022989"/>
    </source>
</evidence>
<accession>A0A2U2BY30</accession>
<keyword evidence="7" id="KW-0997">Cell inner membrane</keyword>
<dbReference type="InterPro" id="IPR049142">
    <property type="entry name" value="MS_channel_1st"/>
</dbReference>
<keyword evidence="7" id="KW-0813">Transport</keyword>
<dbReference type="PANTHER" id="PTHR30221">
    <property type="entry name" value="SMALL-CONDUCTANCE MECHANOSENSITIVE CHANNEL"/>
    <property type="match status" value="1"/>
</dbReference>
<dbReference type="InterPro" id="IPR023408">
    <property type="entry name" value="MscS_beta-dom_sf"/>
</dbReference>
<dbReference type="InterPro" id="IPR045275">
    <property type="entry name" value="MscS_archaea/bacteria_type"/>
</dbReference>
<evidence type="ECO:0000256" key="2">
    <source>
        <dbReference type="ARBA" id="ARBA00008017"/>
    </source>
</evidence>
<keyword evidence="5 7" id="KW-1133">Transmembrane helix</keyword>
<feature type="transmembrane region" description="Helical" evidence="7">
    <location>
        <begin position="20"/>
        <end position="43"/>
    </location>
</feature>
<comment type="subcellular location">
    <subcellularLocation>
        <location evidence="7">Cell inner membrane</location>
        <topology evidence="7">Multi-pass membrane protein</topology>
    </subcellularLocation>
    <subcellularLocation>
        <location evidence="1">Cell membrane</location>
        <topology evidence="1">Multi-pass membrane protein</topology>
    </subcellularLocation>
</comment>
<dbReference type="RefSeq" id="WP_109252148.1">
    <property type="nucleotide sequence ID" value="NZ_QEXV01000001.1"/>
</dbReference>
<dbReference type="SUPFAM" id="SSF82689">
    <property type="entry name" value="Mechanosensitive channel protein MscS (YggB), C-terminal domain"/>
    <property type="match status" value="1"/>
</dbReference>
<organism evidence="11 12">
    <name type="scientific">Marinicauda salina</name>
    <dbReference type="NCBI Taxonomy" id="2135793"/>
    <lineage>
        <taxon>Bacteria</taxon>
        <taxon>Pseudomonadati</taxon>
        <taxon>Pseudomonadota</taxon>
        <taxon>Alphaproteobacteria</taxon>
        <taxon>Maricaulales</taxon>
        <taxon>Maricaulaceae</taxon>
        <taxon>Marinicauda</taxon>
    </lineage>
</organism>
<dbReference type="Gene3D" id="1.10.287.1260">
    <property type="match status" value="1"/>
</dbReference>
<sequence>MELPALEGLNAEAIVDYVTTVGAAALLNVVFAAIMLIIGFMVAGGVSRAVRRAGERSERLDNTLAGFFASLVKYGILAVVLIAVLNRFGVETTSIVAALGAAVLAIGFALQGTLSNLAAGVMIVFFRPYALGHYVEIAGSAGTVKDITLFYTELNTPDNVQVIVPNGQAWGGVITNYSAYPTRRADFVFSISYDDDIDKAQKVIRDVFEADERVMKDPELFVEVSGHGASSVDLTVRAWVKAADYWPLHFSMLKAVKQAFDANDIEIPYPHQVEIQKQAS</sequence>
<dbReference type="InterPro" id="IPR010920">
    <property type="entry name" value="LSM_dom_sf"/>
</dbReference>
<evidence type="ECO:0000256" key="7">
    <source>
        <dbReference type="RuleBase" id="RU369025"/>
    </source>
</evidence>
<reference evidence="12" key="1">
    <citation type="submission" date="2018-05" db="EMBL/GenBank/DDBJ databases">
        <authorList>
            <person name="Liu B.-T."/>
        </authorList>
    </citation>
    <scope>NUCLEOTIDE SEQUENCE [LARGE SCALE GENOMIC DNA]</scope>
    <source>
        <strain evidence="12">WD6-1</strain>
    </source>
</reference>
<dbReference type="InterPro" id="IPR049278">
    <property type="entry name" value="MS_channel_C"/>
</dbReference>
<dbReference type="InterPro" id="IPR011066">
    <property type="entry name" value="MscS_channel_C_sf"/>
</dbReference>
<evidence type="ECO:0000256" key="4">
    <source>
        <dbReference type="ARBA" id="ARBA00022692"/>
    </source>
</evidence>
<dbReference type="Proteomes" id="UP000245168">
    <property type="component" value="Unassembled WGS sequence"/>
</dbReference>
<dbReference type="EMBL" id="QEXV01000001">
    <property type="protein sequence ID" value="PWE18874.1"/>
    <property type="molecule type" value="Genomic_DNA"/>
</dbReference>
<dbReference type="InterPro" id="IPR006685">
    <property type="entry name" value="MscS_channel_2nd"/>
</dbReference>
<feature type="transmembrane region" description="Helical" evidence="7">
    <location>
        <begin position="64"/>
        <end position="85"/>
    </location>
</feature>
<keyword evidence="7" id="KW-0407">Ion channel</keyword>
<dbReference type="Pfam" id="PF21082">
    <property type="entry name" value="MS_channel_3rd"/>
    <property type="match status" value="1"/>
</dbReference>
<keyword evidence="12" id="KW-1185">Reference proteome</keyword>
<evidence type="ECO:0000256" key="1">
    <source>
        <dbReference type="ARBA" id="ARBA00004651"/>
    </source>
</evidence>
<dbReference type="Pfam" id="PF21088">
    <property type="entry name" value="MS_channel_1st"/>
    <property type="match status" value="1"/>
</dbReference>
<keyword evidence="4 7" id="KW-0812">Transmembrane</keyword>
<dbReference type="Gene3D" id="2.30.30.60">
    <property type="match status" value="1"/>
</dbReference>
<dbReference type="OrthoDB" id="9814206at2"/>
<dbReference type="Pfam" id="PF00924">
    <property type="entry name" value="MS_channel_2nd"/>
    <property type="match status" value="1"/>
</dbReference>
<evidence type="ECO:0000259" key="9">
    <source>
        <dbReference type="Pfam" id="PF21082"/>
    </source>
</evidence>
<comment type="caution">
    <text evidence="11">The sequence shown here is derived from an EMBL/GenBank/DDBJ whole genome shotgun (WGS) entry which is preliminary data.</text>
</comment>
<proteinExistence type="inferred from homology"/>
<comment type="similarity">
    <text evidence="2 7">Belongs to the MscS (TC 1.A.23) family.</text>
</comment>
<dbReference type="AlphaFoldDB" id="A0A2U2BY30"/>
<protein>
    <recommendedName>
        <fullName evidence="7">Small-conductance mechanosensitive channel</fullName>
    </recommendedName>
</protein>
<dbReference type="GO" id="GO:0005886">
    <property type="term" value="C:plasma membrane"/>
    <property type="evidence" value="ECO:0007669"/>
    <property type="project" value="UniProtKB-SubCell"/>
</dbReference>
<evidence type="ECO:0000313" key="12">
    <source>
        <dbReference type="Proteomes" id="UP000245168"/>
    </source>
</evidence>
<keyword evidence="7" id="KW-0406">Ion transport</keyword>
<comment type="caution">
    <text evidence="7">Lacks conserved residue(s) required for the propagation of feature annotation.</text>
</comment>
<comment type="function">
    <text evidence="7">Mechanosensitive channel that participates in the regulation of osmotic pressure changes within the cell, opening in response to stretch forces in the membrane lipid bilayer, without the need for other proteins. Contributes to normal resistance to hypoosmotic shock. Forms an ion channel of 1.0 nanosiemens conductance with a slight preference for anions.</text>
</comment>
<comment type="subunit">
    <text evidence="7">Homoheptamer.</text>
</comment>
<feature type="transmembrane region" description="Helical" evidence="7">
    <location>
        <begin position="97"/>
        <end position="126"/>
    </location>
</feature>
<gene>
    <name evidence="11" type="ORF">DDZ18_04600</name>
</gene>
<keyword evidence="6 7" id="KW-0472">Membrane</keyword>
<keyword evidence="3" id="KW-1003">Cell membrane</keyword>
<dbReference type="SUPFAM" id="SSF50182">
    <property type="entry name" value="Sm-like ribonucleoproteins"/>
    <property type="match status" value="1"/>
</dbReference>
<evidence type="ECO:0000259" key="8">
    <source>
        <dbReference type="Pfam" id="PF00924"/>
    </source>
</evidence>
<evidence type="ECO:0000256" key="6">
    <source>
        <dbReference type="ARBA" id="ARBA00023136"/>
    </source>
</evidence>
<evidence type="ECO:0000256" key="3">
    <source>
        <dbReference type="ARBA" id="ARBA00022475"/>
    </source>
</evidence>